<evidence type="ECO:0000313" key="2">
    <source>
        <dbReference type="Proteomes" id="UP001604336"/>
    </source>
</evidence>
<protein>
    <submittedName>
        <fullName evidence="1">Uncharacterized protein</fullName>
    </submittedName>
</protein>
<reference evidence="2" key="1">
    <citation type="submission" date="2024-07" db="EMBL/GenBank/DDBJ databases">
        <title>Two chromosome-level genome assemblies of Korean endemic species Abeliophyllum distichum and Forsythia ovata (Oleaceae).</title>
        <authorList>
            <person name="Jang H."/>
        </authorList>
    </citation>
    <scope>NUCLEOTIDE SEQUENCE [LARGE SCALE GENOMIC DNA]</scope>
</reference>
<evidence type="ECO:0000313" key="1">
    <source>
        <dbReference type="EMBL" id="KAL2467235.1"/>
    </source>
</evidence>
<sequence length="354" mass="42421">MDWRDLLKHDIYYDLELYRLKDELLGKDLNKFVKQLKKAKNVNEEYRDLMLYLLTREERSVSNRGERKNDEDVNEHDDDCIHEENDACDGLLLRNSDFSFDLELASSEGKQQEARNFMTSQSTSLETRSRTLVSEEELYERIISNKREREKYDIGVHDDDSDNEENDAQYELFLRNLEEHEKSYVFKGEKNGLCVFIKYEGDSNSDDSDSDDIFPTQIEEKVNPGMPSKFRKKVMHVLRKPYDREEYNKLRQNIKVRKRVDRHLELRRGRERAYPKNETGKSYLDHYPDLRQALLRCRDDKPRCLNLMRGFFFWLQHLTREGAFEPWKDPQCLAVEQKRLSPPLPRGKIRQTMK</sequence>
<dbReference type="Proteomes" id="UP001604336">
    <property type="component" value="Unassembled WGS sequence"/>
</dbReference>
<organism evidence="1 2">
    <name type="scientific">Abeliophyllum distichum</name>
    <dbReference type="NCBI Taxonomy" id="126358"/>
    <lineage>
        <taxon>Eukaryota</taxon>
        <taxon>Viridiplantae</taxon>
        <taxon>Streptophyta</taxon>
        <taxon>Embryophyta</taxon>
        <taxon>Tracheophyta</taxon>
        <taxon>Spermatophyta</taxon>
        <taxon>Magnoliopsida</taxon>
        <taxon>eudicotyledons</taxon>
        <taxon>Gunneridae</taxon>
        <taxon>Pentapetalae</taxon>
        <taxon>asterids</taxon>
        <taxon>lamiids</taxon>
        <taxon>Lamiales</taxon>
        <taxon>Oleaceae</taxon>
        <taxon>Forsythieae</taxon>
        <taxon>Abeliophyllum</taxon>
    </lineage>
</organism>
<gene>
    <name evidence="1" type="ORF">Adt_43086</name>
</gene>
<proteinExistence type="predicted"/>
<keyword evidence="2" id="KW-1185">Reference proteome</keyword>
<comment type="caution">
    <text evidence="1">The sequence shown here is derived from an EMBL/GenBank/DDBJ whole genome shotgun (WGS) entry which is preliminary data.</text>
</comment>
<dbReference type="PANTHER" id="PTHR34194">
    <property type="entry name" value="F14J8.16 PROTEIN"/>
    <property type="match status" value="1"/>
</dbReference>
<name>A0ABD1PTJ5_9LAMI</name>
<dbReference type="AlphaFoldDB" id="A0ABD1PTJ5"/>
<dbReference type="EMBL" id="JBFOLK010000013">
    <property type="protein sequence ID" value="KAL2467235.1"/>
    <property type="molecule type" value="Genomic_DNA"/>
</dbReference>
<accession>A0ABD1PTJ5</accession>
<dbReference type="PANTHER" id="PTHR34194:SF2">
    <property type="entry name" value="F14J8.16 PROTEIN"/>
    <property type="match status" value="1"/>
</dbReference>